<proteinExistence type="predicted"/>
<keyword evidence="2" id="KW-1185">Reference proteome</keyword>
<dbReference type="RefSeq" id="WP_133559168.1">
    <property type="nucleotide sequence ID" value="NZ_SNWM01000007.1"/>
</dbReference>
<comment type="caution">
    <text evidence="1">The sequence shown here is derived from an EMBL/GenBank/DDBJ whole genome shotgun (WGS) entry which is preliminary data.</text>
</comment>
<accession>A0A4R6ICU2</accession>
<evidence type="ECO:0000313" key="2">
    <source>
        <dbReference type="Proteomes" id="UP000295499"/>
    </source>
</evidence>
<dbReference type="Proteomes" id="UP000295499">
    <property type="component" value="Unassembled WGS sequence"/>
</dbReference>
<sequence>MKKLVIYVIILGLATTFVIAKADSILFTSYKRSETTVKNNTQIRAVENANKNKLQEEIEEDGYNFVSVDSVIFHGGGGGVIKLGDLDSQTALMTFGTPLSQESVYSEVEEADLLKYHYIGADLTFFNGELYAIEVYEDYFGFDFKLRNGTTLGIIPGTEMSSIYDYFPHSSAEILDHQVHLFIKSKSGIKTDAKITLGFVDNDQDITRLYFSAY</sequence>
<reference evidence="1 2" key="1">
    <citation type="submission" date="2019-03" db="EMBL/GenBank/DDBJ databases">
        <title>Genomic Encyclopedia of Archaeal and Bacterial Type Strains, Phase II (KMG-II): from individual species to whole genera.</title>
        <authorList>
            <person name="Goeker M."/>
        </authorList>
    </citation>
    <scope>NUCLEOTIDE SEQUENCE [LARGE SCALE GENOMIC DNA]</scope>
    <source>
        <strain evidence="1 2">DSM 19034</strain>
    </source>
</reference>
<gene>
    <name evidence="1" type="ORF">CLV32_4578</name>
</gene>
<organism evidence="1 2">
    <name type="scientific">Pedobacter duraquae</name>
    <dbReference type="NCBI Taxonomy" id="425511"/>
    <lineage>
        <taxon>Bacteria</taxon>
        <taxon>Pseudomonadati</taxon>
        <taxon>Bacteroidota</taxon>
        <taxon>Sphingobacteriia</taxon>
        <taxon>Sphingobacteriales</taxon>
        <taxon>Sphingobacteriaceae</taxon>
        <taxon>Pedobacter</taxon>
    </lineage>
</organism>
<name>A0A4R6ICU2_9SPHI</name>
<dbReference type="AlphaFoldDB" id="A0A4R6ICU2"/>
<protein>
    <submittedName>
        <fullName evidence="1">Uncharacterized protein</fullName>
    </submittedName>
</protein>
<dbReference type="EMBL" id="SNWM01000007">
    <property type="protein sequence ID" value="TDO19338.1"/>
    <property type="molecule type" value="Genomic_DNA"/>
</dbReference>
<evidence type="ECO:0000313" key="1">
    <source>
        <dbReference type="EMBL" id="TDO19338.1"/>
    </source>
</evidence>